<dbReference type="KEGG" id="ovi:T265_10320"/>
<dbReference type="AlphaFoldDB" id="A0A074Z6W9"/>
<evidence type="ECO:0000313" key="3">
    <source>
        <dbReference type="Proteomes" id="UP000054324"/>
    </source>
</evidence>
<dbReference type="Proteomes" id="UP000054324">
    <property type="component" value="Unassembled WGS sequence"/>
</dbReference>
<dbReference type="CTD" id="20324488"/>
<protein>
    <submittedName>
        <fullName evidence="2">Uncharacterized protein</fullName>
    </submittedName>
</protein>
<evidence type="ECO:0000313" key="2">
    <source>
        <dbReference type="EMBL" id="KER21317.1"/>
    </source>
</evidence>
<dbReference type="EMBL" id="KL596975">
    <property type="protein sequence ID" value="KER21317.1"/>
    <property type="molecule type" value="Genomic_DNA"/>
</dbReference>
<organism evidence="2 3">
    <name type="scientific">Opisthorchis viverrini</name>
    <name type="common">Southeast Asian liver fluke</name>
    <dbReference type="NCBI Taxonomy" id="6198"/>
    <lineage>
        <taxon>Eukaryota</taxon>
        <taxon>Metazoa</taxon>
        <taxon>Spiralia</taxon>
        <taxon>Lophotrochozoa</taxon>
        <taxon>Platyhelminthes</taxon>
        <taxon>Trematoda</taxon>
        <taxon>Digenea</taxon>
        <taxon>Opisthorchiida</taxon>
        <taxon>Opisthorchiata</taxon>
        <taxon>Opisthorchiidae</taxon>
        <taxon>Opisthorchis</taxon>
    </lineage>
</organism>
<dbReference type="OrthoDB" id="10534686at2759"/>
<dbReference type="RefSeq" id="XP_009174920.1">
    <property type="nucleotide sequence ID" value="XM_009176656.1"/>
</dbReference>
<accession>A0A074Z6W9</accession>
<proteinExistence type="predicted"/>
<reference evidence="2 3" key="1">
    <citation type="submission" date="2013-11" db="EMBL/GenBank/DDBJ databases">
        <title>Opisthorchis viverrini - life in the bile duct.</title>
        <authorList>
            <person name="Young N.D."/>
            <person name="Nagarajan N."/>
            <person name="Lin S.J."/>
            <person name="Korhonen P.K."/>
            <person name="Jex A.R."/>
            <person name="Hall R.S."/>
            <person name="Safavi-Hemami H."/>
            <person name="Kaewkong W."/>
            <person name="Bertrand D."/>
            <person name="Gao S."/>
            <person name="Seet Q."/>
            <person name="Wongkham S."/>
            <person name="Teh B.T."/>
            <person name="Wongkham C."/>
            <person name="Intapan P.M."/>
            <person name="Maleewong W."/>
            <person name="Yang X."/>
            <person name="Hu M."/>
            <person name="Wang Z."/>
            <person name="Hofmann A."/>
            <person name="Sternberg P.W."/>
            <person name="Tan P."/>
            <person name="Wang J."/>
            <person name="Gasser R.B."/>
        </authorList>
    </citation>
    <scope>NUCLEOTIDE SEQUENCE [LARGE SCALE GENOMIC DNA]</scope>
</reference>
<evidence type="ECO:0000256" key="1">
    <source>
        <dbReference type="SAM" id="MobiDB-lite"/>
    </source>
</evidence>
<gene>
    <name evidence="2" type="ORF">T265_10320</name>
</gene>
<feature type="region of interest" description="Disordered" evidence="1">
    <location>
        <begin position="1"/>
        <end position="65"/>
    </location>
</feature>
<sequence length="65" mass="7093">MQRQLTKKSPEPVASSPTSICADEGHNATQSCERQPLTDKNKTDPGNLGNSLDPLYQSVNPRILN</sequence>
<name>A0A074Z6W9_OPIVI</name>
<dbReference type="GeneID" id="20324488"/>
<keyword evidence="3" id="KW-1185">Reference proteome</keyword>